<sequence>MIRHVLALAFLVPPVAAQEPIDEALAAEVLQAVVGTFSPESDMVFVTGRAPDGADRSLLPADAVILGGFATDTEALLPSQSDARTGAIAFGRLPLDPEAAADAYAAALPGGWSLDQRPTPREFQLCWKGGSRSAEVTFSARQAGGSYVTASNYGSRCDPADRPRTHIELPSFAPPPGHVLAGQRLEGYRSAGSGGLDAATIRIETRGPQTVADLTDHLAAVLREDGWARVAEADAGGAVVSTWTRANGEVASVAVRPHEGGLRAVVTAAR</sequence>
<dbReference type="EMBL" id="MQWD01000001">
    <property type="protein sequence ID" value="PAP75189.1"/>
    <property type="molecule type" value="Genomic_DNA"/>
</dbReference>
<protein>
    <submittedName>
        <fullName evidence="1">Uncharacterized protein</fullName>
    </submittedName>
</protein>
<accession>A0A271IXC6</accession>
<keyword evidence="2" id="KW-1185">Reference proteome</keyword>
<dbReference type="AlphaFoldDB" id="A0A271IXC6"/>
<evidence type="ECO:0000313" key="2">
    <source>
        <dbReference type="Proteomes" id="UP000216339"/>
    </source>
</evidence>
<name>A0A271IXC6_9BACT</name>
<organism evidence="1 2">
    <name type="scientific">Rubrivirga marina</name>
    <dbReference type="NCBI Taxonomy" id="1196024"/>
    <lineage>
        <taxon>Bacteria</taxon>
        <taxon>Pseudomonadati</taxon>
        <taxon>Rhodothermota</taxon>
        <taxon>Rhodothermia</taxon>
        <taxon>Rhodothermales</taxon>
        <taxon>Rubricoccaceae</taxon>
        <taxon>Rubrivirga</taxon>
    </lineage>
</organism>
<comment type="caution">
    <text evidence="1">The sequence shown here is derived from an EMBL/GenBank/DDBJ whole genome shotgun (WGS) entry which is preliminary data.</text>
</comment>
<reference evidence="1 2" key="1">
    <citation type="submission" date="2016-11" db="EMBL/GenBank/DDBJ databases">
        <title>Study of marine rhodopsin-containing bacteria.</title>
        <authorList>
            <person name="Yoshizawa S."/>
            <person name="Kumagai Y."/>
            <person name="Kogure K."/>
        </authorList>
    </citation>
    <scope>NUCLEOTIDE SEQUENCE [LARGE SCALE GENOMIC DNA]</scope>
    <source>
        <strain evidence="1 2">SAORIC-28</strain>
    </source>
</reference>
<proteinExistence type="predicted"/>
<dbReference type="Proteomes" id="UP000216339">
    <property type="component" value="Unassembled WGS sequence"/>
</dbReference>
<gene>
    <name evidence="1" type="ORF">BSZ37_01385</name>
</gene>
<dbReference type="RefSeq" id="WP_095508825.1">
    <property type="nucleotide sequence ID" value="NZ_MQWD01000001.1"/>
</dbReference>
<evidence type="ECO:0000313" key="1">
    <source>
        <dbReference type="EMBL" id="PAP75189.1"/>
    </source>
</evidence>